<dbReference type="RefSeq" id="WP_126693227.1">
    <property type="nucleotide sequence ID" value="NZ_RXOF01000005.1"/>
</dbReference>
<dbReference type="AlphaFoldDB" id="A0A431U3V2"/>
<keyword evidence="1" id="KW-0732">Signal</keyword>
<reference evidence="3 4" key="1">
    <citation type="submission" date="2018-12" db="EMBL/GenBank/DDBJ databases">
        <title>Hymenobacter gummosus sp. nov., isolated from a spring.</title>
        <authorList>
            <person name="Nie L."/>
        </authorList>
    </citation>
    <scope>NUCLEOTIDE SEQUENCE [LARGE SCALE GENOMIC DNA]</scope>
    <source>
        <strain evidence="3 4">KCTC 52166</strain>
    </source>
</reference>
<dbReference type="OrthoDB" id="9808610at2"/>
<protein>
    <recommendedName>
        <fullName evidence="2">DUF5723 domain-containing protein</fullName>
    </recommendedName>
</protein>
<keyword evidence="4" id="KW-1185">Reference proteome</keyword>
<comment type="caution">
    <text evidence="3">The sequence shown here is derived from an EMBL/GenBank/DDBJ whole genome shotgun (WGS) entry which is preliminary data.</text>
</comment>
<evidence type="ECO:0000259" key="2">
    <source>
        <dbReference type="Pfam" id="PF18990"/>
    </source>
</evidence>
<sequence length="465" mass="49686">MKRLLTGLALTGLALAPAALHAQNELSNFGSTGRGGVANTFVSDYQAIGINPANLARIGSPKVAVGLLQFGVGVGSQSLTREQMMRFIKRVDDRLTQAEKQELAKAFTSDNALNVNADVTTFGAAVSLLGLGTVAISNQQRFVSHAGLNKNMAEILFLGKNAPIYQNYQPGTAPLVSTALEGTRLQMSWLNEFNVAFGRRILDNDMFQLSAGVGYRYIEGVGVIDIRAEDGKLNAFGSVSPLFDINYGDVVRNPQFNYRSGGSGLRPVGKGNGFDLGVAIETGKALRLGLSLTDVGSMKWTGNLLTANDQRLKQLNSTGVNTYNFFKEAAQLVAAGTDSLFQYQPSAERSESLPTKLRAGAGLRISEYFEVGLDATIPLNNVAGNLPKPFIGAGVDFKPIRWLRLSSGLSSGAGYGFSLPLGVTLATKHYEAGLSTRDLVGLFTSESPYVSVATGFLRFKFGEQK</sequence>
<evidence type="ECO:0000313" key="4">
    <source>
        <dbReference type="Proteomes" id="UP000282184"/>
    </source>
</evidence>
<evidence type="ECO:0000313" key="3">
    <source>
        <dbReference type="EMBL" id="RTQ50177.1"/>
    </source>
</evidence>
<dbReference type="Pfam" id="PF18990">
    <property type="entry name" value="DUF5723"/>
    <property type="match status" value="1"/>
</dbReference>
<proteinExistence type="predicted"/>
<dbReference type="Proteomes" id="UP000282184">
    <property type="component" value="Unassembled WGS sequence"/>
</dbReference>
<organism evidence="3 4">
    <name type="scientific">Hymenobacter gummosus</name>
    <dbReference type="NCBI Taxonomy" id="1776032"/>
    <lineage>
        <taxon>Bacteria</taxon>
        <taxon>Pseudomonadati</taxon>
        <taxon>Bacteroidota</taxon>
        <taxon>Cytophagia</taxon>
        <taxon>Cytophagales</taxon>
        <taxon>Hymenobacteraceae</taxon>
        <taxon>Hymenobacter</taxon>
    </lineage>
</organism>
<feature type="chain" id="PRO_5019249650" description="DUF5723 domain-containing protein" evidence="1">
    <location>
        <begin position="23"/>
        <end position="465"/>
    </location>
</feature>
<feature type="domain" description="DUF5723" evidence="2">
    <location>
        <begin position="62"/>
        <end position="426"/>
    </location>
</feature>
<gene>
    <name evidence="3" type="ORF">EJV47_11120</name>
</gene>
<name>A0A431U3V2_9BACT</name>
<evidence type="ECO:0000256" key="1">
    <source>
        <dbReference type="SAM" id="SignalP"/>
    </source>
</evidence>
<dbReference type="Gene3D" id="2.40.160.60">
    <property type="entry name" value="Outer membrane protein transport protein (OMPP1/FadL/TodX)"/>
    <property type="match status" value="1"/>
</dbReference>
<accession>A0A431U3V2</accession>
<dbReference type="EMBL" id="RXOF01000005">
    <property type="protein sequence ID" value="RTQ50177.1"/>
    <property type="molecule type" value="Genomic_DNA"/>
</dbReference>
<dbReference type="InterPro" id="IPR043781">
    <property type="entry name" value="DUF5723"/>
</dbReference>
<feature type="signal peptide" evidence="1">
    <location>
        <begin position="1"/>
        <end position="22"/>
    </location>
</feature>